<evidence type="ECO:0000313" key="3">
    <source>
        <dbReference type="EMBL" id="TWP54230.1"/>
    </source>
</evidence>
<dbReference type="Proteomes" id="UP000316639">
    <property type="component" value="Unassembled WGS sequence"/>
</dbReference>
<sequence>MKWPSSLLALVLLAACSAAPTPSASAPPNITLYTSVTQNTVDEVVNGFKAANPGANVEVFRATTGNLNARIAGDQRTGGVQADVIWGTDPLSMQSYAAQGFLRAKPITAPDGIPSLGVDQLYATRVLHVVIVAAKGVPVADWPDLAGPAVQGSVAVPDPAAAGSALAALGHFGVDYYRTLKDNGAAQVATVPEVITTVAEGRYKAGITLDSEVRAAITKGSPVQLVWPSSGAVAVYSPIAATTREQNRSGAEKFLSYVLSADGQKAIAKTGWQPVLPGVAGPPKPEGAKEINPDWTELFGKQQEVLKQYQALFGK</sequence>
<name>A0A563F2P4_9PSEU</name>
<dbReference type="PROSITE" id="PS51257">
    <property type="entry name" value="PROKAR_LIPOPROTEIN"/>
    <property type="match status" value="1"/>
</dbReference>
<proteinExistence type="predicted"/>
<dbReference type="AlphaFoldDB" id="A0A563F2P4"/>
<dbReference type="PANTHER" id="PTHR30006">
    <property type="entry name" value="THIAMINE-BINDING PERIPLASMIC PROTEIN-RELATED"/>
    <property type="match status" value="1"/>
</dbReference>
<dbReference type="OrthoDB" id="366726at2"/>
<organism evidence="3 4">
    <name type="scientific">Lentzea tibetensis</name>
    <dbReference type="NCBI Taxonomy" id="2591470"/>
    <lineage>
        <taxon>Bacteria</taxon>
        <taxon>Bacillati</taxon>
        <taxon>Actinomycetota</taxon>
        <taxon>Actinomycetes</taxon>
        <taxon>Pseudonocardiales</taxon>
        <taxon>Pseudonocardiaceae</taxon>
        <taxon>Lentzea</taxon>
    </lineage>
</organism>
<keyword evidence="1 2" id="KW-0732">Signal</keyword>
<dbReference type="GO" id="GO:0030975">
    <property type="term" value="F:thiamine binding"/>
    <property type="evidence" value="ECO:0007669"/>
    <property type="project" value="TreeGrafter"/>
</dbReference>
<dbReference type="EMBL" id="VOBR01000001">
    <property type="protein sequence ID" value="TWP54230.1"/>
    <property type="molecule type" value="Genomic_DNA"/>
</dbReference>
<gene>
    <name evidence="3" type="ORF">FKR81_01335</name>
</gene>
<feature type="signal peptide" evidence="2">
    <location>
        <begin position="1"/>
        <end position="26"/>
    </location>
</feature>
<evidence type="ECO:0000256" key="1">
    <source>
        <dbReference type="ARBA" id="ARBA00022729"/>
    </source>
</evidence>
<dbReference type="Gene3D" id="3.40.190.10">
    <property type="entry name" value="Periplasmic binding protein-like II"/>
    <property type="match status" value="2"/>
</dbReference>
<dbReference type="GO" id="GO:0015888">
    <property type="term" value="P:thiamine transport"/>
    <property type="evidence" value="ECO:0007669"/>
    <property type="project" value="TreeGrafter"/>
</dbReference>
<dbReference type="GO" id="GO:0030976">
    <property type="term" value="F:thiamine pyrophosphate binding"/>
    <property type="evidence" value="ECO:0007669"/>
    <property type="project" value="TreeGrafter"/>
</dbReference>
<accession>A0A563F2P4</accession>
<dbReference type="SUPFAM" id="SSF53850">
    <property type="entry name" value="Periplasmic binding protein-like II"/>
    <property type="match status" value="1"/>
</dbReference>
<evidence type="ECO:0000256" key="2">
    <source>
        <dbReference type="SAM" id="SignalP"/>
    </source>
</evidence>
<keyword evidence="4" id="KW-1185">Reference proteome</keyword>
<dbReference type="RefSeq" id="WP_146349013.1">
    <property type="nucleotide sequence ID" value="NZ_VOBR01000001.1"/>
</dbReference>
<dbReference type="PANTHER" id="PTHR30006:SF2">
    <property type="entry name" value="ABC TRANSPORTER SUBSTRATE-BINDING PROTEIN"/>
    <property type="match status" value="1"/>
</dbReference>
<evidence type="ECO:0000313" key="4">
    <source>
        <dbReference type="Proteomes" id="UP000316639"/>
    </source>
</evidence>
<feature type="chain" id="PRO_5039650972" evidence="2">
    <location>
        <begin position="27"/>
        <end position="315"/>
    </location>
</feature>
<reference evidence="3 4" key="1">
    <citation type="submission" date="2019-07" db="EMBL/GenBank/DDBJ databases">
        <title>Lentzea xizangensis sp. nov., isolated from Qinghai-Tibetan Plateau Soils.</title>
        <authorList>
            <person name="Huang J."/>
        </authorList>
    </citation>
    <scope>NUCLEOTIDE SEQUENCE [LARGE SCALE GENOMIC DNA]</scope>
    <source>
        <strain evidence="3 4">FXJ1.1311</strain>
    </source>
</reference>
<comment type="caution">
    <text evidence="3">The sequence shown here is derived from an EMBL/GenBank/DDBJ whole genome shotgun (WGS) entry which is preliminary data.</text>
</comment>
<dbReference type="Pfam" id="PF13531">
    <property type="entry name" value="SBP_bac_11"/>
    <property type="match status" value="1"/>
</dbReference>
<protein>
    <submittedName>
        <fullName evidence="3">Extracellular solute-binding protein</fullName>
    </submittedName>
</protein>
<dbReference type="GO" id="GO:0030288">
    <property type="term" value="C:outer membrane-bounded periplasmic space"/>
    <property type="evidence" value="ECO:0007669"/>
    <property type="project" value="TreeGrafter"/>
</dbReference>